<sequence length="506" mass="55111">TEEYSLKIDNLQLIDDTNYTCQVSPGDSDEGIISNMATVTVLVPPSPPILSGKVTIPVTLEKPTNVTCDALNGKPKAQITWKKDDVRIMENTYELTTTQPDGKRVDTRGIVTITAQPSDAGKKIECGAWNMALKEGEPLWTQATLDVQWEANPFQITWRWYRNGELQADVNDGPKFKGDPAHVSVDQGERAELVCEAEGNPTAEITWRRQNKYSVLHTGSIYVIPSVREGMFGVYTCTATVLGFHEISRDIYVTENGPPQITSDATQYASIGDRAMIQCLSISSPKPIFVWSRNSQPIDYASSGRFSAPEEGLPFGGKSSLQILDVQEEDFGIYNCTVINTKGSATLMIKLEKSEEVQMAVIIGSAVGGVAVDAKVGNTSGQYVCYDTERYGTMPTNHTNGHLYGEGVDDLGPLNRFENSYSTGYIPSTFRSPSRTDFTSGRVSANELASGRTSVNDFTSGRVSATDFTSGRVSTTDFSGRASADLVEPFRLPTADNTTSKLATNV</sequence>
<keyword evidence="3" id="KW-1015">Disulfide bond</keyword>
<dbReference type="Pfam" id="PF13927">
    <property type="entry name" value="Ig_3"/>
    <property type="match status" value="2"/>
</dbReference>
<reference evidence="7" key="1">
    <citation type="submission" date="2022-11" db="EMBL/GenBank/DDBJ databases">
        <title>Centuries of genome instability and evolution in soft-shell clam transmissible cancer (bioRxiv).</title>
        <authorList>
            <person name="Hart S.F.M."/>
            <person name="Yonemitsu M.A."/>
            <person name="Giersch R.M."/>
            <person name="Beal B.F."/>
            <person name="Arriagada G."/>
            <person name="Davis B.W."/>
            <person name="Ostrander E.A."/>
            <person name="Goff S.P."/>
            <person name="Metzger M.J."/>
        </authorList>
    </citation>
    <scope>NUCLEOTIDE SEQUENCE</scope>
    <source>
        <strain evidence="7">MELC-2E11</strain>
        <tissue evidence="7">Siphon/mantle</tissue>
    </source>
</reference>
<dbReference type="PROSITE" id="PS50835">
    <property type="entry name" value="IG_LIKE"/>
    <property type="match status" value="3"/>
</dbReference>
<dbReference type="SMART" id="SM00409">
    <property type="entry name" value="IG"/>
    <property type="match status" value="3"/>
</dbReference>
<accession>A0ABY7EB49</accession>
<dbReference type="InterPro" id="IPR013162">
    <property type="entry name" value="CD80_C2-set"/>
</dbReference>
<dbReference type="PANTHER" id="PTHR11640:SF31">
    <property type="entry name" value="IRREGULAR CHIASM C-ROUGHEST PROTEIN-RELATED"/>
    <property type="match status" value="1"/>
</dbReference>
<dbReference type="SMART" id="SM00408">
    <property type="entry name" value="IGc2"/>
    <property type="match status" value="2"/>
</dbReference>
<organism evidence="7 8">
    <name type="scientific">Mya arenaria</name>
    <name type="common">Soft-shell clam</name>
    <dbReference type="NCBI Taxonomy" id="6604"/>
    <lineage>
        <taxon>Eukaryota</taxon>
        <taxon>Metazoa</taxon>
        <taxon>Spiralia</taxon>
        <taxon>Lophotrochozoa</taxon>
        <taxon>Mollusca</taxon>
        <taxon>Bivalvia</taxon>
        <taxon>Autobranchia</taxon>
        <taxon>Heteroconchia</taxon>
        <taxon>Euheterodonta</taxon>
        <taxon>Imparidentia</taxon>
        <taxon>Neoheterodontei</taxon>
        <taxon>Myida</taxon>
        <taxon>Myoidea</taxon>
        <taxon>Myidae</taxon>
        <taxon>Mya</taxon>
    </lineage>
</organism>
<keyword evidence="5" id="KW-0393">Immunoglobulin domain</keyword>
<dbReference type="InterPro" id="IPR036179">
    <property type="entry name" value="Ig-like_dom_sf"/>
</dbReference>
<dbReference type="InterPro" id="IPR007110">
    <property type="entry name" value="Ig-like_dom"/>
</dbReference>
<evidence type="ECO:0000256" key="3">
    <source>
        <dbReference type="ARBA" id="ARBA00023157"/>
    </source>
</evidence>
<evidence type="ECO:0000313" key="8">
    <source>
        <dbReference type="Proteomes" id="UP001164746"/>
    </source>
</evidence>
<name>A0ABY7EB49_MYAAR</name>
<feature type="domain" description="Ig-like" evidence="6">
    <location>
        <begin position="47"/>
        <end position="146"/>
    </location>
</feature>
<keyword evidence="4" id="KW-0325">Glycoprotein</keyword>
<evidence type="ECO:0000313" key="7">
    <source>
        <dbReference type="EMBL" id="WAR04391.1"/>
    </source>
</evidence>
<keyword evidence="8" id="KW-1185">Reference proteome</keyword>
<dbReference type="Gene3D" id="2.60.40.10">
    <property type="entry name" value="Immunoglobulins"/>
    <property type="match status" value="4"/>
</dbReference>
<dbReference type="Proteomes" id="UP001164746">
    <property type="component" value="Chromosome 5"/>
</dbReference>
<dbReference type="InterPro" id="IPR013783">
    <property type="entry name" value="Ig-like_fold"/>
</dbReference>
<comment type="subcellular location">
    <subcellularLocation>
        <location evidence="1">Membrane</location>
        <topology evidence="1">Single-pass type I membrane protein</topology>
    </subcellularLocation>
</comment>
<gene>
    <name evidence="7" type="ORF">MAR_019760</name>
</gene>
<dbReference type="InterPro" id="IPR003599">
    <property type="entry name" value="Ig_sub"/>
</dbReference>
<evidence type="ECO:0000256" key="5">
    <source>
        <dbReference type="ARBA" id="ARBA00023319"/>
    </source>
</evidence>
<protein>
    <submittedName>
        <fullName evidence="7">ICCR-like protein</fullName>
    </submittedName>
</protein>
<feature type="domain" description="Ig-like" evidence="6">
    <location>
        <begin position="259"/>
        <end position="352"/>
    </location>
</feature>
<evidence type="ECO:0000259" key="6">
    <source>
        <dbReference type="PROSITE" id="PS50835"/>
    </source>
</evidence>
<feature type="domain" description="Ig-like" evidence="6">
    <location>
        <begin position="174"/>
        <end position="254"/>
    </location>
</feature>
<dbReference type="PANTHER" id="PTHR11640">
    <property type="entry name" value="NEPHRIN"/>
    <property type="match status" value="1"/>
</dbReference>
<evidence type="ECO:0000256" key="1">
    <source>
        <dbReference type="ARBA" id="ARBA00004479"/>
    </source>
</evidence>
<evidence type="ECO:0000256" key="2">
    <source>
        <dbReference type="ARBA" id="ARBA00023136"/>
    </source>
</evidence>
<dbReference type="Pfam" id="PF08205">
    <property type="entry name" value="C2-set_2"/>
    <property type="match status" value="1"/>
</dbReference>
<feature type="non-terminal residue" evidence="7">
    <location>
        <position position="1"/>
    </location>
</feature>
<dbReference type="InterPro" id="IPR051275">
    <property type="entry name" value="Cell_adhesion_signaling"/>
</dbReference>
<dbReference type="InterPro" id="IPR003598">
    <property type="entry name" value="Ig_sub2"/>
</dbReference>
<evidence type="ECO:0000256" key="4">
    <source>
        <dbReference type="ARBA" id="ARBA00023180"/>
    </source>
</evidence>
<proteinExistence type="predicted"/>
<keyword evidence="2" id="KW-0472">Membrane</keyword>
<dbReference type="SUPFAM" id="SSF48726">
    <property type="entry name" value="Immunoglobulin"/>
    <property type="match status" value="4"/>
</dbReference>
<dbReference type="EMBL" id="CP111016">
    <property type="protein sequence ID" value="WAR04391.1"/>
    <property type="molecule type" value="Genomic_DNA"/>
</dbReference>